<organism evidence="1 2">
    <name type="scientific">Teichococcus deserti</name>
    <dbReference type="NCBI Taxonomy" id="1817963"/>
    <lineage>
        <taxon>Bacteria</taxon>
        <taxon>Pseudomonadati</taxon>
        <taxon>Pseudomonadota</taxon>
        <taxon>Alphaproteobacteria</taxon>
        <taxon>Acetobacterales</taxon>
        <taxon>Roseomonadaceae</taxon>
        <taxon>Roseomonas</taxon>
    </lineage>
</organism>
<sequence>MSRSAAFPPSGFTVLRRVAGLELRHSPPERAEGYALWAVHDPDRSADPWIFLNEADAVRFFELRLPTLRKP</sequence>
<dbReference type="AlphaFoldDB" id="A0A1V2H6H0"/>
<gene>
    <name evidence="1" type="ORF">BKE38_04155</name>
</gene>
<dbReference type="EMBL" id="MLCO01000026">
    <property type="protein sequence ID" value="ONG57351.1"/>
    <property type="molecule type" value="Genomic_DNA"/>
</dbReference>
<name>A0A1V2H6H0_9PROT</name>
<reference evidence="1 2" key="1">
    <citation type="submission" date="2016-10" db="EMBL/GenBank/DDBJ databases">
        <title>Draft Genome sequence of Roseomonas sp. strain M3.</title>
        <authorList>
            <person name="Subhash Y."/>
            <person name="Lee S."/>
        </authorList>
    </citation>
    <scope>NUCLEOTIDE SEQUENCE [LARGE SCALE GENOMIC DNA]</scope>
    <source>
        <strain evidence="1 2">M3</strain>
    </source>
</reference>
<proteinExistence type="predicted"/>
<evidence type="ECO:0000313" key="2">
    <source>
        <dbReference type="Proteomes" id="UP000188879"/>
    </source>
</evidence>
<protein>
    <submittedName>
        <fullName evidence="1">Uncharacterized protein</fullName>
    </submittedName>
</protein>
<accession>A0A1V2H6H0</accession>
<comment type="caution">
    <text evidence="1">The sequence shown here is derived from an EMBL/GenBank/DDBJ whole genome shotgun (WGS) entry which is preliminary data.</text>
</comment>
<keyword evidence="2" id="KW-1185">Reference proteome</keyword>
<dbReference type="Proteomes" id="UP000188879">
    <property type="component" value="Unassembled WGS sequence"/>
</dbReference>
<evidence type="ECO:0000313" key="1">
    <source>
        <dbReference type="EMBL" id="ONG57351.1"/>
    </source>
</evidence>
<dbReference type="RefSeq" id="WP_076956125.1">
    <property type="nucleotide sequence ID" value="NZ_MLCO01000026.1"/>
</dbReference>